<dbReference type="Gene3D" id="2.160.20.20">
    <property type="match status" value="1"/>
</dbReference>
<evidence type="ECO:0000313" key="2">
    <source>
        <dbReference type="EMBL" id="MBO8416582.1"/>
    </source>
</evidence>
<comment type="caution">
    <text evidence="2">The sequence shown here is derived from an EMBL/GenBank/DDBJ whole genome shotgun (WGS) entry which is preliminary data.</text>
</comment>
<dbReference type="AlphaFoldDB" id="A0A9D9DCQ0"/>
<reference evidence="2" key="2">
    <citation type="journal article" date="2021" name="PeerJ">
        <title>Extensive microbial diversity within the chicken gut microbiome revealed by metagenomics and culture.</title>
        <authorList>
            <person name="Gilroy R."/>
            <person name="Ravi A."/>
            <person name="Getino M."/>
            <person name="Pursley I."/>
            <person name="Horton D.L."/>
            <person name="Alikhan N.F."/>
            <person name="Baker D."/>
            <person name="Gharbi K."/>
            <person name="Hall N."/>
            <person name="Watson M."/>
            <person name="Adriaenssens E.M."/>
            <person name="Foster-Nyarko E."/>
            <person name="Jarju S."/>
            <person name="Secka A."/>
            <person name="Antonio M."/>
            <person name="Oren A."/>
            <person name="Chaudhuri R.R."/>
            <person name="La Ragione R."/>
            <person name="Hildebrand F."/>
            <person name="Pallen M.J."/>
        </authorList>
    </citation>
    <scope>NUCLEOTIDE SEQUENCE</scope>
    <source>
        <strain evidence="2">17213</strain>
    </source>
</reference>
<sequence length="330" mass="35112">MLCAILSLTGALLPAAAQAAPAAGKCAQVSGAQALAAALRDKITCVQFTGADHLTAVPALSGRLITARGSVLTLDGAELTVPSGTELIVRGQLQLKGTKLQLAGTLINQGEISLDKESALYTEPRSLFKNNGRFEAYQAELSSAGELENSSLFTLYGAVLRLDGEGLNQGTLSLNADAFLTLGPAASFTNRGSITAHERSTLELTGRSRLLNQRTLQLCGLLRQRDEAQLVNYRQFSAGAASSWYLGERSRFENQRQAESAGQVICDELSEFANSGTFDLQQPGVLALKGGSTLRNQGSLRLHGRLIKDDSVQLKGKMPVDLSELELVIH</sequence>
<gene>
    <name evidence="2" type="ORF">IAB19_09395</name>
</gene>
<dbReference type="Proteomes" id="UP000823631">
    <property type="component" value="Unassembled WGS sequence"/>
</dbReference>
<evidence type="ECO:0000313" key="3">
    <source>
        <dbReference type="Proteomes" id="UP000823631"/>
    </source>
</evidence>
<organism evidence="2 3">
    <name type="scientific">Candidatus Avisuccinivibrio stercorigallinarum</name>
    <dbReference type="NCBI Taxonomy" id="2840704"/>
    <lineage>
        <taxon>Bacteria</taxon>
        <taxon>Pseudomonadati</taxon>
        <taxon>Pseudomonadota</taxon>
        <taxon>Gammaproteobacteria</taxon>
        <taxon>Aeromonadales</taxon>
        <taxon>Succinivibrionaceae</taxon>
        <taxon>Succinivibrionaceae incertae sedis</taxon>
        <taxon>Candidatus Avisuccinivibrio</taxon>
    </lineage>
</organism>
<evidence type="ECO:0000256" key="1">
    <source>
        <dbReference type="SAM" id="SignalP"/>
    </source>
</evidence>
<protein>
    <recommendedName>
        <fullName evidence="4">Organic solvent tolerance-like N-terminal domain-containing protein</fullName>
    </recommendedName>
</protein>
<accession>A0A9D9DCQ0</accession>
<reference evidence="2" key="1">
    <citation type="submission" date="2020-10" db="EMBL/GenBank/DDBJ databases">
        <authorList>
            <person name="Gilroy R."/>
        </authorList>
    </citation>
    <scope>NUCLEOTIDE SEQUENCE</scope>
    <source>
        <strain evidence="2">17213</strain>
    </source>
</reference>
<feature type="chain" id="PRO_5039062011" description="Organic solvent tolerance-like N-terminal domain-containing protein" evidence="1">
    <location>
        <begin position="20"/>
        <end position="330"/>
    </location>
</feature>
<dbReference type="InterPro" id="IPR012332">
    <property type="entry name" value="Autotransporter_pectin_lyase_C"/>
</dbReference>
<dbReference type="InterPro" id="IPR008619">
    <property type="entry name" value="Filamentous_hemagglutn_rpt"/>
</dbReference>
<dbReference type="EMBL" id="JADINH010000185">
    <property type="protein sequence ID" value="MBO8416582.1"/>
    <property type="molecule type" value="Genomic_DNA"/>
</dbReference>
<name>A0A9D9DCQ0_9GAMM</name>
<keyword evidence="1" id="KW-0732">Signal</keyword>
<dbReference type="Pfam" id="PF05594">
    <property type="entry name" value="Fil_haemagg"/>
    <property type="match status" value="3"/>
</dbReference>
<evidence type="ECO:0008006" key="4">
    <source>
        <dbReference type="Google" id="ProtNLM"/>
    </source>
</evidence>
<proteinExistence type="predicted"/>
<feature type="signal peptide" evidence="1">
    <location>
        <begin position="1"/>
        <end position="19"/>
    </location>
</feature>